<dbReference type="GO" id="GO:0006508">
    <property type="term" value="P:proteolysis"/>
    <property type="evidence" value="ECO:0007669"/>
    <property type="project" value="UniProtKB-KW"/>
</dbReference>
<dbReference type="Proteomes" id="UP000001494">
    <property type="component" value="Chromosome"/>
</dbReference>
<dbReference type="SMART" id="SM00936">
    <property type="entry name" value="PBP5_C"/>
    <property type="match status" value="1"/>
</dbReference>
<evidence type="ECO:0000256" key="9">
    <source>
        <dbReference type="ARBA" id="ARBA00022960"/>
    </source>
</evidence>
<evidence type="ECO:0000313" key="19">
    <source>
        <dbReference type="Proteomes" id="UP000001494"/>
    </source>
</evidence>
<reference evidence="18 19" key="1">
    <citation type="journal article" date="2011" name="J. Bacteriol.">
        <title>Genome sequence of the ethanol-producing Zymomonas mobilis subsp. mobilis lectotype strain ATCC 10988.</title>
        <authorList>
            <person name="Pappas K.M."/>
            <person name="Kouvelis V.N."/>
            <person name="Saunders E."/>
            <person name="Brettin T.S."/>
            <person name="Bruce D."/>
            <person name="Detter C."/>
            <person name="Balakireva M."/>
            <person name="Han C.S."/>
            <person name="Savvakis G."/>
            <person name="Kyrpides N.C."/>
            <person name="Typas M.A."/>
        </authorList>
    </citation>
    <scope>NUCLEOTIDE SEQUENCE [LARGE SCALE GENOMIC DNA]</scope>
    <source>
        <strain evidence="19">ATCC 10988 / DSM 424 / CCUG 17860 / LMG 404 / NCIMB 8938 / NRRL B-806 / ZM1</strain>
    </source>
</reference>
<dbReference type="PANTHER" id="PTHR21581">
    <property type="entry name" value="D-ALANYL-D-ALANINE CARBOXYPEPTIDASE"/>
    <property type="match status" value="1"/>
</dbReference>
<feature type="chain" id="PRO_5002609448" description="serine-type D-Ala-D-Ala carboxypeptidase" evidence="16">
    <location>
        <begin position="31"/>
        <end position="400"/>
    </location>
</feature>
<feature type="signal peptide" evidence="16">
    <location>
        <begin position="1"/>
        <end position="30"/>
    </location>
</feature>
<evidence type="ECO:0000256" key="4">
    <source>
        <dbReference type="ARBA" id="ARBA00012448"/>
    </source>
</evidence>
<dbReference type="EMBL" id="CP002850">
    <property type="protein sequence ID" value="AEH62083.1"/>
    <property type="molecule type" value="Genomic_DNA"/>
</dbReference>
<dbReference type="InterPro" id="IPR018044">
    <property type="entry name" value="Peptidase_S11"/>
</dbReference>
<evidence type="ECO:0000256" key="3">
    <source>
        <dbReference type="ARBA" id="ARBA00007164"/>
    </source>
</evidence>
<keyword evidence="11" id="KW-0961">Cell wall biogenesis/degradation</keyword>
<dbReference type="OrthoDB" id="9795979at2"/>
<dbReference type="GO" id="GO:0009002">
    <property type="term" value="F:serine-type D-Ala-D-Ala carboxypeptidase activity"/>
    <property type="evidence" value="ECO:0007669"/>
    <property type="project" value="UniProtKB-EC"/>
</dbReference>
<dbReference type="Pfam" id="PF07943">
    <property type="entry name" value="PBP5_C"/>
    <property type="match status" value="1"/>
</dbReference>
<dbReference type="PRINTS" id="PR00725">
    <property type="entry name" value="DADACBPTASE1"/>
</dbReference>
<evidence type="ECO:0000256" key="12">
    <source>
        <dbReference type="ARBA" id="ARBA00034000"/>
    </source>
</evidence>
<name>A0A0H3FW88_ZYMMA</name>
<evidence type="ECO:0000313" key="18">
    <source>
        <dbReference type="EMBL" id="AEH62083.1"/>
    </source>
</evidence>
<proteinExistence type="inferred from homology"/>
<sequence length="400" mass="42995" precursor="true">MPYYIGDSMKPVLFFSASAALCFTAAASYAAAPPFETIAPIAYMKDLSSGAVLYAKDADRRMPPASMAKMMTVYVAFDLIKKGQLKLDQPITVQPETWKKWHGPSAGSTMFLSPNEQVSAANLLHGIVTLSGNDACVVLSEGIAGTEQAFVALMNEKAQKIGLTNSHFGTANGWPDGGATYVTAHDLETLAEATIRDFPDLYRQFYGQREFTWGKTMGSGKDITQSNRDPLLGVIDGADGLKTGHTDEAGYGFTGSAEQRGRRLVMVMAGLPSNAARREQSIAFMNWGFRAWKSKPVVRKGVRVQTAEVQGGSSSTVGLVAPRDLAVTLPITASDQMKVKVVYQGPIKAPIAQGQHIADLVVLTSDTPPQVTPLVAEKTVEKAGFFGRIGEGIRWILGRL</sequence>
<keyword evidence="5 18" id="KW-0121">Carboxypeptidase</keyword>
<evidence type="ECO:0000256" key="5">
    <source>
        <dbReference type="ARBA" id="ARBA00022645"/>
    </source>
</evidence>
<feature type="active site" description="Proton acceptor" evidence="13">
    <location>
        <position position="69"/>
    </location>
</feature>
<evidence type="ECO:0000256" key="11">
    <source>
        <dbReference type="ARBA" id="ARBA00023316"/>
    </source>
</evidence>
<evidence type="ECO:0000256" key="7">
    <source>
        <dbReference type="ARBA" id="ARBA00022729"/>
    </source>
</evidence>
<evidence type="ECO:0000256" key="15">
    <source>
        <dbReference type="RuleBase" id="RU004016"/>
    </source>
</evidence>
<keyword evidence="9" id="KW-0133">Cell shape</keyword>
<dbReference type="UniPathway" id="UPA00219"/>
<dbReference type="SUPFAM" id="SSF56601">
    <property type="entry name" value="beta-lactamase/transpeptidase-like"/>
    <property type="match status" value="1"/>
</dbReference>
<dbReference type="KEGG" id="zmm:Zmob_0231"/>
<evidence type="ECO:0000256" key="2">
    <source>
        <dbReference type="ARBA" id="ARBA00004752"/>
    </source>
</evidence>
<dbReference type="InterPro" id="IPR015956">
    <property type="entry name" value="Peniciliin-bd_prot_C_sf"/>
</dbReference>
<evidence type="ECO:0000256" key="1">
    <source>
        <dbReference type="ARBA" id="ARBA00003217"/>
    </source>
</evidence>
<keyword evidence="6" id="KW-0645">Protease</keyword>
<feature type="binding site" evidence="14">
    <location>
        <position position="242"/>
    </location>
    <ligand>
        <name>substrate</name>
    </ligand>
</feature>
<dbReference type="PANTHER" id="PTHR21581:SF6">
    <property type="entry name" value="TRAFFICKING PROTEIN PARTICLE COMPLEX SUBUNIT 12"/>
    <property type="match status" value="1"/>
</dbReference>
<dbReference type="GO" id="GO:0008360">
    <property type="term" value="P:regulation of cell shape"/>
    <property type="evidence" value="ECO:0007669"/>
    <property type="project" value="UniProtKB-KW"/>
</dbReference>
<dbReference type="GO" id="GO:0071555">
    <property type="term" value="P:cell wall organization"/>
    <property type="evidence" value="ECO:0007669"/>
    <property type="project" value="UniProtKB-KW"/>
</dbReference>
<accession>A0A0H3FW88</accession>
<evidence type="ECO:0000256" key="10">
    <source>
        <dbReference type="ARBA" id="ARBA00022984"/>
    </source>
</evidence>
<evidence type="ECO:0000256" key="13">
    <source>
        <dbReference type="PIRSR" id="PIRSR618044-1"/>
    </source>
</evidence>
<gene>
    <name evidence="18" type="ordered locus">Zmob_0231</name>
</gene>
<dbReference type="eggNOG" id="COG1686">
    <property type="taxonomic scope" value="Bacteria"/>
</dbReference>
<keyword evidence="8 18" id="KW-0378">Hydrolase</keyword>
<evidence type="ECO:0000256" key="16">
    <source>
        <dbReference type="SAM" id="SignalP"/>
    </source>
</evidence>
<evidence type="ECO:0000256" key="14">
    <source>
        <dbReference type="PIRSR" id="PIRSR618044-2"/>
    </source>
</evidence>
<comment type="catalytic activity">
    <reaction evidence="12">
        <text>Preferential cleavage: (Ac)2-L-Lys-D-Ala-|-D-Ala. Also transpeptidation of peptidyl-alanyl moieties that are N-acyl substituents of D-alanine.</text>
        <dbReference type="EC" id="3.4.16.4"/>
    </reaction>
</comment>
<protein>
    <recommendedName>
        <fullName evidence="4">serine-type D-Ala-D-Ala carboxypeptidase</fullName>
        <ecNumber evidence="4">3.4.16.4</ecNumber>
    </recommendedName>
</protein>
<dbReference type="InterPro" id="IPR012338">
    <property type="entry name" value="Beta-lactam/transpept-like"/>
</dbReference>
<dbReference type="AlphaFoldDB" id="A0A0H3FW88"/>
<dbReference type="HOGENOM" id="CLU_027070_8_1_5"/>
<comment type="similarity">
    <text evidence="3 15">Belongs to the peptidase S11 family.</text>
</comment>
<dbReference type="SUPFAM" id="SSF69189">
    <property type="entry name" value="Penicillin-binding protein associated domain"/>
    <property type="match status" value="1"/>
</dbReference>
<dbReference type="InterPro" id="IPR037167">
    <property type="entry name" value="Peptidase_S11_C_sf"/>
</dbReference>
<comment type="function">
    <text evidence="1">Removes C-terminal D-alanyl residues from sugar-peptide cell wall precursors.</text>
</comment>
<dbReference type="Gene3D" id="3.40.710.10">
    <property type="entry name" value="DD-peptidase/beta-lactamase superfamily"/>
    <property type="match status" value="1"/>
</dbReference>
<dbReference type="Pfam" id="PF00768">
    <property type="entry name" value="Peptidase_S11"/>
    <property type="match status" value="1"/>
</dbReference>
<dbReference type="InterPro" id="IPR001967">
    <property type="entry name" value="Peptidase_S11_N"/>
</dbReference>
<dbReference type="GO" id="GO:0009252">
    <property type="term" value="P:peptidoglycan biosynthetic process"/>
    <property type="evidence" value="ECO:0007669"/>
    <property type="project" value="UniProtKB-UniPathway"/>
</dbReference>
<evidence type="ECO:0000256" key="6">
    <source>
        <dbReference type="ARBA" id="ARBA00022670"/>
    </source>
</evidence>
<keyword evidence="7 16" id="KW-0732">Signal</keyword>
<organism evidence="18 19">
    <name type="scientific">Zymomonas mobilis subsp. mobilis (strain ATCC 10988 / DSM 424 / LMG 404 / NCIMB 8938 / NRRL B-806 / ZM1)</name>
    <dbReference type="NCBI Taxonomy" id="555217"/>
    <lineage>
        <taxon>Bacteria</taxon>
        <taxon>Pseudomonadati</taxon>
        <taxon>Pseudomonadota</taxon>
        <taxon>Alphaproteobacteria</taxon>
        <taxon>Sphingomonadales</taxon>
        <taxon>Zymomonadaceae</taxon>
        <taxon>Zymomonas</taxon>
    </lineage>
</organism>
<dbReference type="InterPro" id="IPR012907">
    <property type="entry name" value="Peptidase_S11_C"/>
</dbReference>
<comment type="pathway">
    <text evidence="2">Cell wall biogenesis; peptidoglycan biosynthesis.</text>
</comment>
<dbReference type="EC" id="3.4.16.4" evidence="4"/>
<feature type="active site" evidence="13">
    <location>
        <position position="131"/>
    </location>
</feature>
<evidence type="ECO:0000256" key="8">
    <source>
        <dbReference type="ARBA" id="ARBA00022801"/>
    </source>
</evidence>
<dbReference type="Gene3D" id="2.60.410.10">
    <property type="entry name" value="D-Ala-D-Ala carboxypeptidase, C-terminal domain"/>
    <property type="match status" value="1"/>
</dbReference>
<keyword evidence="10" id="KW-0573">Peptidoglycan synthesis</keyword>
<feature type="active site" description="Acyl-ester intermediate" evidence="13">
    <location>
        <position position="66"/>
    </location>
</feature>
<evidence type="ECO:0000259" key="17">
    <source>
        <dbReference type="SMART" id="SM00936"/>
    </source>
</evidence>
<dbReference type="RefSeq" id="WP_014500400.1">
    <property type="nucleotide sequence ID" value="NC_017262.1"/>
</dbReference>
<feature type="domain" description="Peptidase S11 D-Ala-D-Ala carboxypeptidase A C-terminal" evidence="17">
    <location>
        <begin position="292"/>
        <end position="382"/>
    </location>
</feature>